<evidence type="ECO:0000313" key="2">
    <source>
        <dbReference type="EMBL" id="BCF93040.1"/>
    </source>
</evidence>
<protein>
    <submittedName>
        <fullName evidence="2">Uncharacterized protein</fullName>
    </submittedName>
</protein>
<reference evidence="2 3" key="1">
    <citation type="journal article" date="2020" name="Genes (Basel)">
        <title>Genomic Comparison of Insect Gut Symbionts from Divergent Burkholderia Subclades.</title>
        <authorList>
            <person name="Takeshita K."/>
            <person name="Kikuchi Y."/>
        </authorList>
    </citation>
    <scope>NUCLEOTIDE SEQUENCE [LARGE SCALE GENOMIC DNA]</scope>
    <source>
        <strain evidence="2 3">PGU16</strain>
        <plasmid evidence="2 3">PPGU16_p1</plasmid>
    </source>
</reference>
<feature type="signal peptide" evidence="1">
    <location>
        <begin position="1"/>
        <end position="35"/>
    </location>
</feature>
<gene>
    <name evidence="2" type="ORF">PPGU16_61070</name>
</gene>
<name>A0A7I8BYK7_9BURK</name>
<dbReference type="KEGG" id="plad:PPGU16_61070"/>
<geneLocation type="plasmid" evidence="2 3">
    <name>PPGU16_p1</name>
</geneLocation>
<dbReference type="AlphaFoldDB" id="A0A7I8BYK7"/>
<proteinExistence type="predicted"/>
<feature type="chain" id="PRO_5029661957" evidence="1">
    <location>
        <begin position="36"/>
        <end position="161"/>
    </location>
</feature>
<dbReference type="Proteomes" id="UP000510888">
    <property type="component" value="Plasmid PPGU16_p1"/>
</dbReference>
<sequence>MNQATGVRSPARRAGLLALWAGLAGLFAGAGGAAAEEPMPSHVVSVPVTGTVHTPEGDVVFSGRANIETMLITDPKSPAVSEIAVSFSSVTARGMRDEARYQVESPTILQRRVKASEIIEVNFPFYPEGDPMAAQSAMASFRLFANGKTSPTITVTANRPD</sequence>
<dbReference type="RefSeq" id="WP_180726520.1">
    <property type="nucleotide sequence ID" value="NZ_AP023176.1"/>
</dbReference>
<accession>A0A7I8BYK7</accession>
<keyword evidence="3" id="KW-1185">Reference proteome</keyword>
<keyword evidence="2" id="KW-0614">Plasmid</keyword>
<organism evidence="2 3">
    <name type="scientific">Paraburkholderia largidicola</name>
    <dbReference type="NCBI Taxonomy" id="3014751"/>
    <lineage>
        <taxon>Bacteria</taxon>
        <taxon>Pseudomonadati</taxon>
        <taxon>Pseudomonadota</taxon>
        <taxon>Betaproteobacteria</taxon>
        <taxon>Burkholderiales</taxon>
        <taxon>Burkholderiaceae</taxon>
        <taxon>Paraburkholderia</taxon>
    </lineage>
</organism>
<evidence type="ECO:0000256" key="1">
    <source>
        <dbReference type="SAM" id="SignalP"/>
    </source>
</evidence>
<keyword evidence="1" id="KW-0732">Signal</keyword>
<dbReference type="EMBL" id="AP023176">
    <property type="protein sequence ID" value="BCF93040.1"/>
    <property type="molecule type" value="Genomic_DNA"/>
</dbReference>
<evidence type="ECO:0000313" key="3">
    <source>
        <dbReference type="Proteomes" id="UP000510888"/>
    </source>
</evidence>